<name>A0A1F6VIT7_9BACT</name>
<dbReference type="AlphaFoldDB" id="A0A1F6VIT7"/>
<evidence type="ECO:0000313" key="1">
    <source>
        <dbReference type="EMBL" id="OGI69445.1"/>
    </source>
</evidence>
<proteinExistence type="predicted"/>
<reference evidence="1 2" key="1">
    <citation type="journal article" date="2016" name="Nat. Commun.">
        <title>Thousands of microbial genomes shed light on interconnected biogeochemical processes in an aquifer system.</title>
        <authorList>
            <person name="Anantharaman K."/>
            <person name="Brown C.T."/>
            <person name="Hug L.A."/>
            <person name="Sharon I."/>
            <person name="Castelle C.J."/>
            <person name="Probst A.J."/>
            <person name="Thomas B.C."/>
            <person name="Singh A."/>
            <person name="Wilkins M.J."/>
            <person name="Karaoz U."/>
            <person name="Brodie E.L."/>
            <person name="Williams K.H."/>
            <person name="Hubbard S.S."/>
            <person name="Banfield J.F."/>
        </authorList>
    </citation>
    <scope>NUCLEOTIDE SEQUENCE [LARGE SCALE GENOMIC DNA]</scope>
</reference>
<organism evidence="1 2">
    <name type="scientific">Candidatus Nomurabacteria bacterium RIFCSPHIGHO2_01_FULL_42_16</name>
    <dbReference type="NCBI Taxonomy" id="1801743"/>
    <lineage>
        <taxon>Bacteria</taxon>
        <taxon>Candidatus Nomuraibacteriota</taxon>
    </lineage>
</organism>
<evidence type="ECO:0000313" key="2">
    <source>
        <dbReference type="Proteomes" id="UP000178059"/>
    </source>
</evidence>
<protein>
    <submittedName>
        <fullName evidence="1">Uncharacterized protein</fullName>
    </submittedName>
</protein>
<gene>
    <name evidence="1" type="ORF">A2824_03275</name>
</gene>
<dbReference type="Proteomes" id="UP000178059">
    <property type="component" value="Unassembled WGS sequence"/>
</dbReference>
<comment type="caution">
    <text evidence="1">The sequence shown here is derived from an EMBL/GenBank/DDBJ whole genome shotgun (WGS) entry which is preliminary data.</text>
</comment>
<dbReference type="EMBL" id="MFTT01000025">
    <property type="protein sequence ID" value="OGI69445.1"/>
    <property type="molecule type" value="Genomic_DNA"/>
</dbReference>
<dbReference type="STRING" id="1801743.A2824_03275"/>
<sequence>MENAKFTGPNKESLEFQNLNKKRLHILEFVKNGLENSKEILSAKAYGSWMYSEKSRDLDIFVIIPSNEGIVDPNTYHHLSSLRKNLCEQTKQDVDLVPHTQDEIKDHRSTLYYPRYNPSLVSGKNLKGKTEIEPVFNKNDKFDYGDLSAYILLDNRTICRRQLIRSFNESEGKIFVSKTLHGPGNALTYYSCKQKIPYLLSPSDLSGSLKAFDEIYKVNSSPAIEFFSYCKKKLDFEKALVLLKWYEHLVQLVLYGEKYANNYQKYCLEIKNLDLEK</sequence>
<accession>A0A1F6VIT7</accession>